<proteinExistence type="predicted"/>
<evidence type="ECO:0000313" key="5">
    <source>
        <dbReference type="Proteomes" id="UP000198618"/>
    </source>
</evidence>
<dbReference type="PANTHER" id="PTHR39160">
    <property type="entry name" value="CELL WALL-BINDING PROTEIN YOCH"/>
    <property type="match status" value="1"/>
</dbReference>
<dbReference type="GO" id="GO:0019867">
    <property type="term" value="C:outer membrane"/>
    <property type="evidence" value="ECO:0007669"/>
    <property type="project" value="InterPro"/>
</dbReference>
<dbReference type="CDD" id="cd22786">
    <property type="entry name" value="DPBB_YuiC-like"/>
    <property type="match status" value="1"/>
</dbReference>
<gene>
    <name evidence="4" type="ORF">SAMN05216389_10960</name>
</gene>
<name>A0A1I0DP79_9BACI</name>
<dbReference type="Pfam" id="PF06725">
    <property type="entry name" value="3D"/>
    <property type="match status" value="1"/>
</dbReference>
<dbReference type="Proteomes" id="UP000198618">
    <property type="component" value="Unassembled WGS sequence"/>
</dbReference>
<evidence type="ECO:0000256" key="2">
    <source>
        <dbReference type="SAM" id="SignalP"/>
    </source>
</evidence>
<evidence type="ECO:0000256" key="1">
    <source>
        <dbReference type="ARBA" id="ARBA00022729"/>
    </source>
</evidence>
<dbReference type="Gene3D" id="2.40.40.10">
    <property type="entry name" value="RlpA-like domain"/>
    <property type="match status" value="1"/>
</dbReference>
<dbReference type="SUPFAM" id="SSF50685">
    <property type="entry name" value="Barwin-like endoglucanases"/>
    <property type="match status" value="1"/>
</dbReference>
<dbReference type="InterPro" id="IPR051933">
    <property type="entry name" value="Resuscitation_pf_RpfB"/>
</dbReference>
<dbReference type="RefSeq" id="WP_425287854.1">
    <property type="nucleotide sequence ID" value="NZ_FOHE01000009.1"/>
</dbReference>
<feature type="chain" id="PRO_5011686529" evidence="2">
    <location>
        <begin position="34"/>
        <end position="234"/>
    </location>
</feature>
<dbReference type="GO" id="GO:0004553">
    <property type="term" value="F:hydrolase activity, hydrolyzing O-glycosyl compounds"/>
    <property type="evidence" value="ECO:0007669"/>
    <property type="project" value="InterPro"/>
</dbReference>
<dbReference type="InterPro" id="IPR010611">
    <property type="entry name" value="3D_dom"/>
</dbReference>
<protein>
    <submittedName>
        <fullName evidence="4">3D (Asp-Asp-Asp) domain-containing protein</fullName>
    </submittedName>
</protein>
<dbReference type="EMBL" id="FOHE01000009">
    <property type="protein sequence ID" value="SET34026.1"/>
    <property type="molecule type" value="Genomic_DNA"/>
</dbReference>
<evidence type="ECO:0000313" key="4">
    <source>
        <dbReference type="EMBL" id="SET34026.1"/>
    </source>
</evidence>
<accession>A0A1I0DP79</accession>
<evidence type="ECO:0000259" key="3">
    <source>
        <dbReference type="Pfam" id="PF06725"/>
    </source>
</evidence>
<keyword evidence="5" id="KW-1185">Reference proteome</keyword>
<dbReference type="STRING" id="930131.SAMN05216389_10960"/>
<keyword evidence="1 2" id="KW-0732">Signal</keyword>
<dbReference type="PANTHER" id="PTHR39160:SF4">
    <property type="entry name" value="RESUSCITATION-PROMOTING FACTOR RPFB"/>
    <property type="match status" value="1"/>
</dbReference>
<feature type="domain" description="3D" evidence="3">
    <location>
        <begin position="142"/>
        <end position="203"/>
    </location>
</feature>
<sequence length="234" mass="25797">MKISKIIRRTSMSILFIAAFLTTLSSISNVSFADVQVMLEANTYGVSQPASATIDYQFVEGRKVGLQEKSLNQLKQQETYISSEEIEGPQTLEEAVDYEQYPSATVVATGYTAGVESTGKTPDHPHYGITYSGVKVKRDLYSTIAADLSIYPIGTVMFIPGYGYGVVADKGGAINGNKIDLYYETVEDVYSEWGKKEVDVYIIEMGDGTLSEETLAELNENEALQVFREQINKS</sequence>
<feature type="signal peptide" evidence="2">
    <location>
        <begin position="1"/>
        <end position="33"/>
    </location>
</feature>
<dbReference type="InterPro" id="IPR036908">
    <property type="entry name" value="RlpA-like_sf"/>
</dbReference>
<organism evidence="4 5">
    <name type="scientific">Oceanobacillus limi</name>
    <dbReference type="NCBI Taxonomy" id="930131"/>
    <lineage>
        <taxon>Bacteria</taxon>
        <taxon>Bacillati</taxon>
        <taxon>Bacillota</taxon>
        <taxon>Bacilli</taxon>
        <taxon>Bacillales</taxon>
        <taxon>Bacillaceae</taxon>
        <taxon>Oceanobacillus</taxon>
    </lineage>
</organism>
<dbReference type="GO" id="GO:0009254">
    <property type="term" value="P:peptidoglycan turnover"/>
    <property type="evidence" value="ECO:0007669"/>
    <property type="project" value="InterPro"/>
</dbReference>
<dbReference type="AlphaFoldDB" id="A0A1I0DP79"/>
<reference evidence="4 5" key="1">
    <citation type="submission" date="2016-10" db="EMBL/GenBank/DDBJ databases">
        <authorList>
            <person name="de Groot N.N."/>
        </authorList>
    </citation>
    <scope>NUCLEOTIDE SEQUENCE [LARGE SCALE GENOMIC DNA]</scope>
    <source>
        <strain evidence="4 5">IBRC-M 10780</strain>
    </source>
</reference>